<reference evidence="1" key="1">
    <citation type="submission" date="2018-05" db="EMBL/GenBank/DDBJ databases">
        <authorList>
            <person name="Lanie J.A."/>
            <person name="Ng W.-L."/>
            <person name="Kazmierczak K.M."/>
            <person name="Andrzejewski T.M."/>
            <person name="Davidsen T.M."/>
            <person name="Wayne K.J."/>
            <person name="Tettelin H."/>
            <person name="Glass J.I."/>
            <person name="Rusch D."/>
            <person name="Podicherti R."/>
            <person name="Tsui H.-C.T."/>
            <person name="Winkler M.E."/>
        </authorList>
    </citation>
    <scope>NUCLEOTIDE SEQUENCE</scope>
</reference>
<name>A0A382QUH4_9ZZZZ</name>
<organism evidence="1">
    <name type="scientific">marine metagenome</name>
    <dbReference type="NCBI Taxonomy" id="408172"/>
    <lineage>
        <taxon>unclassified sequences</taxon>
        <taxon>metagenomes</taxon>
        <taxon>ecological metagenomes</taxon>
    </lineage>
</organism>
<sequence length="136" mass="15164">YHYDLTASEKALRGESLGKLLPDAAKTDCRAMCVGPTGTVWAVVLEKGKHLHLVSYRKGDQAPRDHGELFVSNPEYTPFRDPTGKALPWHHGMKTLPDGKMTPLYHMGVCEARNGSVYVTVIYPFTVIKIEPKDLQ</sequence>
<protein>
    <submittedName>
        <fullName evidence="1">Uncharacterized protein</fullName>
    </submittedName>
</protein>
<gene>
    <name evidence="1" type="ORF">METZ01_LOCUS341997</name>
</gene>
<accession>A0A382QUH4</accession>
<dbReference type="EMBL" id="UINC01117011">
    <property type="protein sequence ID" value="SVC89143.1"/>
    <property type="molecule type" value="Genomic_DNA"/>
</dbReference>
<evidence type="ECO:0000313" key="1">
    <source>
        <dbReference type="EMBL" id="SVC89143.1"/>
    </source>
</evidence>
<proteinExistence type="predicted"/>
<dbReference type="AlphaFoldDB" id="A0A382QUH4"/>
<feature type="non-terminal residue" evidence="1">
    <location>
        <position position="1"/>
    </location>
</feature>